<dbReference type="STRING" id="7217.B3LZQ7"/>
<dbReference type="PROSITE" id="PS50304">
    <property type="entry name" value="TUDOR"/>
    <property type="match status" value="1"/>
</dbReference>
<keyword evidence="3" id="KW-1185">Reference proteome</keyword>
<dbReference type="GO" id="GO:0140965">
    <property type="term" value="P:secondary piRNA processing"/>
    <property type="evidence" value="ECO:0007669"/>
    <property type="project" value="EnsemblMetazoa"/>
</dbReference>
<dbReference type="GO" id="GO:0070725">
    <property type="term" value="C:Yb body"/>
    <property type="evidence" value="ECO:0007669"/>
    <property type="project" value="EnsemblMetazoa"/>
</dbReference>
<dbReference type="OrthoDB" id="10023235at2759"/>
<evidence type="ECO:0000313" key="3">
    <source>
        <dbReference type="Proteomes" id="UP000007801"/>
    </source>
</evidence>
<gene>
    <name evidence="2" type="primary">Dana\GF18289</name>
    <name evidence="2" type="synonym">dana_GLEANR_19548</name>
    <name evidence="2" type="ORF">GF18289</name>
</gene>
<dbReference type="GO" id="GO:0043186">
    <property type="term" value="C:P granule"/>
    <property type="evidence" value="ECO:0007669"/>
    <property type="project" value="EnsemblMetazoa"/>
</dbReference>
<dbReference type="InterPro" id="IPR002999">
    <property type="entry name" value="Tudor"/>
</dbReference>
<dbReference type="Pfam" id="PF00567">
    <property type="entry name" value="TUDOR"/>
    <property type="match status" value="2"/>
</dbReference>
<name>B3LZQ7_DROAN</name>
<sequence length="578" mass="65876">MASGDDWSKWNAMAAEFYNKVVKGVNADGQQLIDEAHVPSLSEKNDPKAFNSEKYPYPYLAILKDSALVNERIILLFFGENLIYNVDYRKKSRVYNVYFKNIGCFEYARSKLDSFPKLFNTFDGRMFQQKTIPSVALTSTRALPGPASSMPSLLERRFTKTVCKICAMPYCHAECLKAVKEQHNEFCAAKSCPPSREKALPVYPNTGLPPSKETVRITAFEQTNVVYVISTERSVNIAHFSILQEVMSKGRNAAKLEKVPACGQIVIHKTETQTVRAMVVNAEHPNEIFVVCIDFGNIEMVELGNLYECCDYLAGLKVYPVAVQLRGVPRRFMNPNVQDLLYELSMDMIFKIKYSKREFNFNKGLQIVQLIENEFHRNLNRFIKTMLTPVEPSVPVKGNKEDYFPHIYLPTGRKLQLVVMDNSFLKYGLIYCTTVDLAYEVTKMQRDLQDYGDNIAKCDSFATSQGELCVAKYQGKWCRGVFQELVGDGYPSILFLDYGNIVPVHIQDIRPYPPEFRFPVVTSELELIGLPTNLSDKQLIRLEEYFGVGTFVECDEVILNNDANNYSVRFDILKSILA</sequence>
<reference evidence="2 3" key="1">
    <citation type="journal article" date="2007" name="Nature">
        <title>Evolution of genes and genomes on the Drosophila phylogeny.</title>
        <authorList>
            <consortium name="Drosophila 12 Genomes Consortium"/>
            <person name="Clark A.G."/>
            <person name="Eisen M.B."/>
            <person name="Smith D.R."/>
            <person name="Bergman C.M."/>
            <person name="Oliver B."/>
            <person name="Markow T.A."/>
            <person name="Kaufman T.C."/>
            <person name="Kellis M."/>
            <person name="Gelbart W."/>
            <person name="Iyer V.N."/>
            <person name="Pollard D.A."/>
            <person name="Sackton T.B."/>
            <person name="Larracuente A.M."/>
            <person name="Singh N.D."/>
            <person name="Abad J.P."/>
            <person name="Abt D.N."/>
            <person name="Adryan B."/>
            <person name="Aguade M."/>
            <person name="Akashi H."/>
            <person name="Anderson W.W."/>
            <person name="Aquadro C.F."/>
            <person name="Ardell D.H."/>
            <person name="Arguello R."/>
            <person name="Artieri C.G."/>
            <person name="Barbash D.A."/>
            <person name="Barker D."/>
            <person name="Barsanti P."/>
            <person name="Batterham P."/>
            <person name="Batzoglou S."/>
            <person name="Begun D."/>
            <person name="Bhutkar A."/>
            <person name="Blanco E."/>
            <person name="Bosak S.A."/>
            <person name="Bradley R.K."/>
            <person name="Brand A.D."/>
            <person name="Brent M.R."/>
            <person name="Brooks A.N."/>
            <person name="Brown R.H."/>
            <person name="Butlin R.K."/>
            <person name="Caggese C."/>
            <person name="Calvi B.R."/>
            <person name="Bernardo de Carvalho A."/>
            <person name="Caspi A."/>
            <person name="Castrezana S."/>
            <person name="Celniker S.E."/>
            <person name="Chang J.L."/>
            <person name="Chapple C."/>
            <person name="Chatterji S."/>
            <person name="Chinwalla A."/>
            <person name="Civetta A."/>
            <person name="Clifton S.W."/>
            <person name="Comeron J.M."/>
            <person name="Costello J.C."/>
            <person name="Coyne J.A."/>
            <person name="Daub J."/>
            <person name="David R.G."/>
            <person name="Delcher A.L."/>
            <person name="Delehaunty K."/>
            <person name="Do C.B."/>
            <person name="Ebling H."/>
            <person name="Edwards K."/>
            <person name="Eickbush T."/>
            <person name="Evans J.D."/>
            <person name="Filipski A."/>
            <person name="Findeiss S."/>
            <person name="Freyhult E."/>
            <person name="Fulton L."/>
            <person name="Fulton R."/>
            <person name="Garcia A.C."/>
            <person name="Gardiner A."/>
            <person name="Garfield D.A."/>
            <person name="Garvin B.E."/>
            <person name="Gibson G."/>
            <person name="Gilbert D."/>
            <person name="Gnerre S."/>
            <person name="Godfrey J."/>
            <person name="Good R."/>
            <person name="Gotea V."/>
            <person name="Gravely B."/>
            <person name="Greenberg A.J."/>
            <person name="Griffiths-Jones S."/>
            <person name="Gross S."/>
            <person name="Guigo R."/>
            <person name="Gustafson E.A."/>
            <person name="Haerty W."/>
            <person name="Hahn M.W."/>
            <person name="Halligan D.L."/>
            <person name="Halpern A.L."/>
            <person name="Halter G.M."/>
            <person name="Han M.V."/>
            <person name="Heger A."/>
            <person name="Hillier L."/>
            <person name="Hinrichs A.S."/>
            <person name="Holmes I."/>
            <person name="Hoskins R.A."/>
            <person name="Hubisz M.J."/>
            <person name="Hultmark D."/>
            <person name="Huntley M.A."/>
            <person name="Jaffe D.B."/>
            <person name="Jagadeeshan S."/>
            <person name="Jeck W.R."/>
            <person name="Johnson J."/>
            <person name="Jones C.D."/>
            <person name="Jordan W.C."/>
            <person name="Karpen G.H."/>
            <person name="Kataoka E."/>
            <person name="Keightley P.D."/>
            <person name="Kheradpour P."/>
            <person name="Kirkness E.F."/>
            <person name="Koerich L.B."/>
            <person name="Kristiansen K."/>
            <person name="Kudrna D."/>
            <person name="Kulathinal R.J."/>
            <person name="Kumar S."/>
            <person name="Kwok R."/>
            <person name="Lander E."/>
            <person name="Langley C.H."/>
            <person name="Lapoint R."/>
            <person name="Lazzaro B.P."/>
            <person name="Lee S.J."/>
            <person name="Levesque L."/>
            <person name="Li R."/>
            <person name="Lin C.F."/>
            <person name="Lin M.F."/>
            <person name="Lindblad-Toh K."/>
            <person name="Llopart A."/>
            <person name="Long M."/>
            <person name="Low L."/>
            <person name="Lozovsky E."/>
            <person name="Lu J."/>
            <person name="Luo M."/>
            <person name="Machado C.A."/>
            <person name="Makalowski W."/>
            <person name="Marzo M."/>
            <person name="Matsuda M."/>
            <person name="Matzkin L."/>
            <person name="McAllister B."/>
            <person name="McBride C.S."/>
            <person name="McKernan B."/>
            <person name="McKernan K."/>
            <person name="Mendez-Lago M."/>
            <person name="Minx P."/>
            <person name="Mollenhauer M.U."/>
            <person name="Montooth K."/>
            <person name="Mount S.M."/>
            <person name="Mu X."/>
            <person name="Myers E."/>
            <person name="Negre B."/>
            <person name="Newfeld S."/>
            <person name="Nielsen R."/>
            <person name="Noor M.A."/>
            <person name="O'Grady P."/>
            <person name="Pachter L."/>
            <person name="Papaceit M."/>
            <person name="Parisi M.J."/>
            <person name="Parisi M."/>
            <person name="Parts L."/>
            <person name="Pedersen J.S."/>
            <person name="Pesole G."/>
            <person name="Phillippy A.M."/>
            <person name="Ponting C.P."/>
            <person name="Pop M."/>
            <person name="Porcelli D."/>
            <person name="Powell J.R."/>
            <person name="Prohaska S."/>
            <person name="Pruitt K."/>
            <person name="Puig M."/>
            <person name="Quesneville H."/>
            <person name="Ram K.R."/>
            <person name="Rand D."/>
            <person name="Rasmussen M.D."/>
            <person name="Reed L.K."/>
            <person name="Reenan R."/>
            <person name="Reily A."/>
            <person name="Remington K.A."/>
            <person name="Rieger T.T."/>
            <person name="Ritchie M.G."/>
            <person name="Robin C."/>
            <person name="Rogers Y.H."/>
            <person name="Rohde C."/>
            <person name="Rozas J."/>
            <person name="Rubenfield M.J."/>
            <person name="Ruiz A."/>
            <person name="Russo S."/>
            <person name="Salzberg S.L."/>
            <person name="Sanchez-Gracia A."/>
            <person name="Saranga D.J."/>
            <person name="Sato H."/>
            <person name="Schaeffer S.W."/>
            <person name="Schatz M.C."/>
            <person name="Schlenke T."/>
            <person name="Schwartz R."/>
            <person name="Segarra C."/>
            <person name="Singh R.S."/>
            <person name="Sirot L."/>
            <person name="Sirota M."/>
            <person name="Sisneros N.B."/>
            <person name="Smith C.D."/>
            <person name="Smith T.F."/>
            <person name="Spieth J."/>
            <person name="Stage D.E."/>
            <person name="Stark A."/>
            <person name="Stephan W."/>
            <person name="Strausberg R.L."/>
            <person name="Strempel S."/>
            <person name="Sturgill D."/>
            <person name="Sutton G."/>
            <person name="Sutton G.G."/>
            <person name="Tao W."/>
            <person name="Teichmann S."/>
            <person name="Tobari Y.N."/>
            <person name="Tomimura Y."/>
            <person name="Tsolas J.M."/>
            <person name="Valente V.L."/>
            <person name="Venter E."/>
            <person name="Venter J.C."/>
            <person name="Vicario S."/>
            <person name="Vieira F.G."/>
            <person name="Vilella A.J."/>
            <person name="Villasante A."/>
            <person name="Walenz B."/>
            <person name="Wang J."/>
            <person name="Wasserman M."/>
            <person name="Watts T."/>
            <person name="Wilson D."/>
            <person name="Wilson R.K."/>
            <person name="Wing R.A."/>
            <person name="Wolfner M.F."/>
            <person name="Wong A."/>
            <person name="Wong G.K."/>
            <person name="Wu C.I."/>
            <person name="Wu G."/>
            <person name="Yamamoto D."/>
            <person name="Yang H.P."/>
            <person name="Yang S.P."/>
            <person name="Yorke J.A."/>
            <person name="Yoshida K."/>
            <person name="Zdobnov E."/>
            <person name="Zhang P."/>
            <person name="Zhang Y."/>
            <person name="Zimin A.V."/>
            <person name="Baldwin J."/>
            <person name="Abdouelleil A."/>
            <person name="Abdulkadir J."/>
            <person name="Abebe A."/>
            <person name="Abera B."/>
            <person name="Abreu J."/>
            <person name="Acer S.C."/>
            <person name="Aftuck L."/>
            <person name="Alexander A."/>
            <person name="An P."/>
            <person name="Anderson E."/>
            <person name="Anderson S."/>
            <person name="Arachi H."/>
            <person name="Azer M."/>
            <person name="Bachantsang P."/>
            <person name="Barry A."/>
            <person name="Bayul T."/>
            <person name="Berlin A."/>
            <person name="Bessette D."/>
            <person name="Bloom T."/>
            <person name="Blye J."/>
            <person name="Boguslavskiy L."/>
            <person name="Bonnet C."/>
            <person name="Boukhgalter B."/>
            <person name="Bourzgui I."/>
            <person name="Brown A."/>
            <person name="Cahill P."/>
            <person name="Channer S."/>
            <person name="Cheshatsang Y."/>
            <person name="Chuda L."/>
            <person name="Citroen M."/>
            <person name="Collymore A."/>
            <person name="Cooke P."/>
            <person name="Costello M."/>
            <person name="D'Aco K."/>
            <person name="Daza R."/>
            <person name="De Haan G."/>
            <person name="DeGray S."/>
            <person name="DeMaso C."/>
            <person name="Dhargay N."/>
            <person name="Dooley K."/>
            <person name="Dooley E."/>
            <person name="Doricent M."/>
            <person name="Dorje P."/>
            <person name="Dorjee K."/>
            <person name="Dupes A."/>
            <person name="Elong R."/>
            <person name="Falk J."/>
            <person name="Farina A."/>
            <person name="Faro S."/>
            <person name="Ferguson D."/>
            <person name="Fisher S."/>
            <person name="Foley C.D."/>
            <person name="Franke A."/>
            <person name="Friedrich D."/>
            <person name="Gadbois L."/>
            <person name="Gearin G."/>
            <person name="Gearin C.R."/>
            <person name="Giannoukos G."/>
            <person name="Goode T."/>
            <person name="Graham J."/>
            <person name="Grandbois E."/>
            <person name="Grewal S."/>
            <person name="Gyaltsen K."/>
            <person name="Hafez N."/>
            <person name="Hagos B."/>
            <person name="Hall J."/>
            <person name="Henson C."/>
            <person name="Hollinger A."/>
            <person name="Honan T."/>
            <person name="Huard M.D."/>
            <person name="Hughes L."/>
            <person name="Hurhula B."/>
            <person name="Husby M.E."/>
            <person name="Kamat A."/>
            <person name="Kanga B."/>
            <person name="Kashin S."/>
            <person name="Khazanovich D."/>
            <person name="Kisner P."/>
            <person name="Lance K."/>
            <person name="Lara M."/>
            <person name="Lee W."/>
            <person name="Lennon N."/>
            <person name="Letendre F."/>
            <person name="LeVine R."/>
            <person name="Lipovsky A."/>
            <person name="Liu X."/>
            <person name="Liu J."/>
            <person name="Liu S."/>
            <person name="Lokyitsang T."/>
            <person name="Lokyitsang Y."/>
            <person name="Lubonja R."/>
            <person name="Lui A."/>
            <person name="MacDonald P."/>
            <person name="Magnisalis V."/>
            <person name="Maru K."/>
            <person name="Matthews C."/>
            <person name="McCusker W."/>
            <person name="McDonough S."/>
            <person name="Mehta T."/>
            <person name="Meldrim J."/>
            <person name="Meneus L."/>
            <person name="Mihai O."/>
            <person name="Mihalev A."/>
            <person name="Mihova T."/>
            <person name="Mittelman R."/>
            <person name="Mlenga V."/>
            <person name="Montmayeur A."/>
            <person name="Mulrain L."/>
            <person name="Navidi A."/>
            <person name="Naylor J."/>
            <person name="Negash T."/>
            <person name="Nguyen T."/>
            <person name="Nguyen N."/>
            <person name="Nicol R."/>
            <person name="Norbu C."/>
            <person name="Norbu N."/>
            <person name="Novod N."/>
            <person name="O'Neill B."/>
            <person name="Osman S."/>
            <person name="Markiewicz E."/>
            <person name="Oyono O.L."/>
            <person name="Patti C."/>
            <person name="Phunkhang P."/>
            <person name="Pierre F."/>
            <person name="Priest M."/>
            <person name="Raghuraman S."/>
            <person name="Rege F."/>
            <person name="Reyes R."/>
            <person name="Rise C."/>
            <person name="Rogov P."/>
            <person name="Ross K."/>
            <person name="Ryan E."/>
            <person name="Settipalli S."/>
            <person name="Shea T."/>
            <person name="Sherpa N."/>
            <person name="Shi L."/>
            <person name="Shih D."/>
            <person name="Sparrow T."/>
            <person name="Spaulding J."/>
            <person name="Stalker J."/>
            <person name="Stange-Thomann N."/>
            <person name="Stavropoulos S."/>
            <person name="Stone C."/>
            <person name="Strader C."/>
            <person name="Tesfaye S."/>
            <person name="Thomson T."/>
            <person name="Thoulutsang Y."/>
            <person name="Thoulutsang D."/>
            <person name="Topham K."/>
            <person name="Topping I."/>
            <person name="Tsamla T."/>
            <person name="Vassiliev H."/>
            <person name="Vo A."/>
            <person name="Wangchuk T."/>
            <person name="Wangdi T."/>
            <person name="Weiand M."/>
            <person name="Wilkinson J."/>
            <person name="Wilson A."/>
            <person name="Yadav S."/>
            <person name="Young G."/>
            <person name="Yu Q."/>
            <person name="Zembek L."/>
            <person name="Zhong D."/>
            <person name="Zimmer A."/>
            <person name="Zwirko Z."/>
            <person name="Jaffe D.B."/>
            <person name="Alvarez P."/>
            <person name="Brockman W."/>
            <person name="Butler J."/>
            <person name="Chin C."/>
            <person name="Gnerre S."/>
            <person name="Grabherr M."/>
            <person name="Kleber M."/>
            <person name="Mauceli E."/>
            <person name="MacCallum I."/>
        </authorList>
    </citation>
    <scope>NUCLEOTIDE SEQUENCE [LARGE SCALE GENOMIC DNA]</scope>
    <source>
        <strain evidence="3">Tucson 14024-0371.13</strain>
    </source>
</reference>
<feature type="domain" description="Tudor" evidence="1">
    <location>
        <begin position="462"/>
        <end position="519"/>
    </location>
</feature>
<dbReference type="HOGENOM" id="CLU_617160_0_0_1"/>
<dbReference type="PANTHER" id="PTHR16442">
    <property type="entry name" value="RING FINGER PROTEIN 17"/>
    <property type="match status" value="1"/>
</dbReference>
<dbReference type="FunCoup" id="B3LZQ7">
    <property type="interactions" value="14"/>
</dbReference>
<organism evidence="2 3">
    <name type="scientific">Drosophila ananassae</name>
    <name type="common">Fruit fly</name>
    <dbReference type="NCBI Taxonomy" id="7217"/>
    <lineage>
        <taxon>Eukaryota</taxon>
        <taxon>Metazoa</taxon>
        <taxon>Ecdysozoa</taxon>
        <taxon>Arthropoda</taxon>
        <taxon>Hexapoda</taxon>
        <taxon>Insecta</taxon>
        <taxon>Pterygota</taxon>
        <taxon>Neoptera</taxon>
        <taxon>Endopterygota</taxon>
        <taxon>Diptera</taxon>
        <taxon>Brachycera</taxon>
        <taxon>Muscomorpha</taxon>
        <taxon>Ephydroidea</taxon>
        <taxon>Drosophilidae</taxon>
        <taxon>Drosophila</taxon>
        <taxon>Sophophora</taxon>
    </lineage>
</organism>
<dbReference type="GO" id="GO:0005829">
    <property type="term" value="C:cytosol"/>
    <property type="evidence" value="ECO:0007669"/>
    <property type="project" value="EnsemblMetazoa"/>
</dbReference>
<proteinExistence type="predicted"/>
<dbReference type="InParanoid" id="B3LZQ7"/>
<accession>B3LZQ7</accession>
<dbReference type="GO" id="GO:0140990">
    <property type="term" value="P:primary piRNA processing"/>
    <property type="evidence" value="ECO:0007669"/>
    <property type="project" value="EnsemblMetazoa"/>
</dbReference>
<evidence type="ECO:0000259" key="1">
    <source>
        <dbReference type="PROSITE" id="PS50304"/>
    </source>
</evidence>
<dbReference type="Gene3D" id="2.30.30.140">
    <property type="match status" value="2"/>
</dbReference>
<dbReference type="EMBL" id="CH902617">
    <property type="protein sequence ID" value="EDV43051.2"/>
    <property type="molecule type" value="Genomic_DNA"/>
</dbReference>
<dbReference type="eggNOG" id="KOG2039">
    <property type="taxonomic scope" value="Eukaryota"/>
</dbReference>
<dbReference type="SUPFAM" id="SSF63748">
    <property type="entry name" value="Tudor/PWWP/MBT"/>
    <property type="match status" value="2"/>
</dbReference>
<dbReference type="PANTHER" id="PTHR16442:SF1">
    <property type="entry name" value="RING FINGER PROTEIN 17"/>
    <property type="match status" value="1"/>
</dbReference>
<dbReference type="SMART" id="SM00333">
    <property type="entry name" value="TUDOR"/>
    <property type="match status" value="2"/>
</dbReference>
<protein>
    <recommendedName>
        <fullName evidence="1">Tudor domain-containing protein</fullName>
    </recommendedName>
</protein>
<dbReference type="AlphaFoldDB" id="B3LZQ7"/>
<dbReference type="GO" id="GO:0048477">
    <property type="term" value="P:oogenesis"/>
    <property type="evidence" value="ECO:0007669"/>
    <property type="project" value="EnsemblMetazoa"/>
</dbReference>
<dbReference type="Proteomes" id="UP000007801">
    <property type="component" value="Unassembled WGS sequence"/>
</dbReference>
<evidence type="ECO:0000313" key="2">
    <source>
        <dbReference type="EMBL" id="EDV43051.2"/>
    </source>
</evidence>